<sequence>MSSCPKPSEIFSYPEIGKAHAEIAEITAKPAATSPPVNFEHKIPKAKSQEVNAKTNNIPSKKEFAPVLPAIVSSNFGDRVNFESASVPRDTNRTSIVNRDKQSSIRGFSDGFSDTQQDGDKLSVLSAGILEKSTTKESIATMVKILNSAKVDPMISMGEP</sequence>
<keyword evidence="3" id="KW-1185">Reference proteome</keyword>
<name>A0AAW9Q2Q7_9CYAN</name>
<protein>
    <submittedName>
        <fullName evidence="2">Uncharacterized protein</fullName>
    </submittedName>
</protein>
<accession>A0AAW9Q2Q7</accession>
<dbReference type="AlphaFoldDB" id="A0AAW9Q2Q7"/>
<feature type="region of interest" description="Disordered" evidence="1">
    <location>
        <begin position="87"/>
        <end position="117"/>
    </location>
</feature>
<evidence type="ECO:0000313" key="2">
    <source>
        <dbReference type="EMBL" id="MEE3717118.1"/>
    </source>
</evidence>
<comment type="caution">
    <text evidence="2">The sequence shown here is derived from an EMBL/GenBank/DDBJ whole genome shotgun (WGS) entry which is preliminary data.</text>
</comment>
<dbReference type="Proteomes" id="UP001333818">
    <property type="component" value="Unassembled WGS sequence"/>
</dbReference>
<dbReference type="EMBL" id="JAZBJZ010000033">
    <property type="protein sequence ID" value="MEE3717118.1"/>
    <property type="molecule type" value="Genomic_DNA"/>
</dbReference>
<reference evidence="2" key="1">
    <citation type="submission" date="2024-01" db="EMBL/GenBank/DDBJ databases">
        <title>Bank of Algae and Cyanobacteria of the Azores (BACA) strain genomes.</title>
        <authorList>
            <person name="Luz R."/>
            <person name="Cordeiro R."/>
            <person name="Fonseca A."/>
            <person name="Goncalves V."/>
        </authorList>
    </citation>
    <scope>NUCLEOTIDE SEQUENCE</scope>
    <source>
        <strain evidence="2">BACA0141</strain>
    </source>
</reference>
<feature type="region of interest" description="Disordered" evidence="1">
    <location>
        <begin position="32"/>
        <end position="57"/>
    </location>
</feature>
<proteinExistence type="predicted"/>
<evidence type="ECO:0000313" key="3">
    <source>
        <dbReference type="Proteomes" id="UP001333818"/>
    </source>
</evidence>
<dbReference type="RefSeq" id="WP_330483545.1">
    <property type="nucleotide sequence ID" value="NZ_JAZBJZ010000033.1"/>
</dbReference>
<evidence type="ECO:0000256" key="1">
    <source>
        <dbReference type="SAM" id="MobiDB-lite"/>
    </source>
</evidence>
<organism evidence="2 3">
    <name type="scientific">Tumidithrix elongata BACA0141</name>
    <dbReference type="NCBI Taxonomy" id="2716417"/>
    <lineage>
        <taxon>Bacteria</taxon>
        <taxon>Bacillati</taxon>
        <taxon>Cyanobacteriota</taxon>
        <taxon>Cyanophyceae</taxon>
        <taxon>Pseudanabaenales</taxon>
        <taxon>Pseudanabaenaceae</taxon>
        <taxon>Tumidithrix</taxon>
        <taxon>Tumidithrix elongata</taxon>
    </lineage>
</organism>
<gene>
    <name evidence="2" type="ORF">V2H45_10210</name>
</gene>